<dbReference type="EMBL" id="JAHQIW010000826">
    <property type="protein sequence ID" value="KAJ1350268.1"/>
    <property type="molecule type" value="Genomic_DNA"/>
</dbReference>
<accession>A0AAD5M5E7</accession>
<keyword evidence="2" id="KW-1185">Reference proteome</keyword>
<name>A0AAD5M5E7_PARTN</name>
<proteinExistence type="predicted"/>
<protein>
    <submittedName>
        <fullName evidence="1">Uncharacterized protein</fullName>
    </submittedName>
</protein>
<evidence type="ECO:0000313" key="2">
    <source>
        <dbReference type="Proteomes" id="UP001196413"/>
    </source>
</evidence>
<reference evidence="1" key="1">
    <citation type="submission" date="2021-06" db="EMBL/GenBank/DDBJ databases">
        <title>Parelaphostrongylus tenuis whole genome reference sequence.</title>
        <authorList>
            <person name="Garwood T.J."/>
            <person name="Larsen P.A."/>
            <person name="Fountain-Jones N.M."/>
            <person name="Garbe J.R."/>
            <person name="Macchietto M.G."/>
            <person name="Kania S.A."/>
            <person name="Gerhold R.W."/>
            <person name="Richards J.E."/>
            <person name="Wolf T.M."/>
        </authorList>
    </citation>
    <scope>NUCLEOTIDE SEQUENCE</scope>
    <source>
        <strain evidence="1">MNPRO001-30</strain>
        <tissue evidence="1">Meninges</tissue>
    </source>
</reference>
<dbReference type="AlphaFoldDB" id="A0AAD5M5E7"/>
<gene>
    <name evidence="1" type="ORF">KIN20_006017</name>
</gene>
<organism evidence="1 2">
    <name type="scientific">Parelaphostrongylus tenuis</name>
    <name type="common">Meningeal worm</name>
    <dbReference type="NCBI Taxonomy" id="148309"/>
    <lineage>
        <taxon>Eukaryota</taxon>
        <taxon>Metazoa</taxon>
        <taxon>Ecdysozoa</taxon>
        <taxon>Nematoda</taxon>
        <taxon>Chromadorea</taxon>
        <taxon>Rhabditida</taxon>
        <taxon>Rhabditina</taxon>
        <taxon>Rhabditomorpha</taxon>
        <taxon>Strongyloidea</taxon>
        <taxon>Metastrongylidae</taxon>
        <taxon>Parelaphostrongylus</taxon>
    </lineage>
</organism>
<comment type="caution">
    <text evidence="1">The sequence shown here is derived from an EMBL/GenBank/DDBJ whole genome shotgun (WGS) entry which is preliminary data.</text>
</comment>
<evidence type="ECO:0000313" key="1">
    <source>
        <dbReference type="EMBL" id="KAJ1350268.1"/>
    </source>
</evidence>
<dbReference type="Proteomes" id="UP001196413">
    <property type="component" value="Unassembled WGS sequence"/>
</dbReference>
<sequence length="95" mass="11017">MATIKMPKNSYCMKYFLNSSDALKILMMFSSYTSLGTSTRSTVQAIELDSIMNVCTTTYLRKNRKLIKTREYTTTKSQMLASREKLAFPQRHLKE</sequence>